<evidence type="ECO:0008006" key="3">
    <source>
        <dbReference type="Google" id="ProtNLM"/>
    </source>
</evidence>
<gene>
    <name evidence="1" type="ORF">ACFPCY_41955</name>
</gene>
<dbReference type="EMBL" id="JBHSIT010000021">
    <property type="protein sequence ID" value="MFC4913910.1"/>
    <property type="molecule type" value="Genomic_DNA"/>
</dbReference>
<dbReference type="Gene3D" id="1.25.10.10">
    <property type="entry name" value="Leucine-rich Repeat Variant"/>
    <property type="match status" value="2"/>
</dbReference>
<name>A0ABV9UC02_9ACTN</name>
<dbReference type="Proteomes" id="UP001595872">
    <property type="component" value="Unassembled WGS sequence"/>
</dbReference>
<dbReference type="RefSeq" id="WP_378265291.1">
    <property type="nucleotide sequence ID" value="NZ_JBHSIT010000021.1"/>
</dbReference>
<dbReference type="InterPro" id="IPR011989">
    <property type="entry name" value="ARM-like"/>
</dbReference>
<proteinExistence type="predicted"/>
<accession>A0ABV9UC02</accession>
<sequence length="633" mass="67784">MFEGVEEVPWDELGYAYSGHCDVPALFRSLLVDGEAFAAVEELLNELHHQGGFICTAAPAALPFLVEAAGSPRVPCRALVLVILARLARTAATVAPRLVAPDWPRAWKRAHPGLLALLDDADPAVRTGAIWVLSNDVTDPDEVARTLIDGWPDPDVSVRIDTLLALGDLAERLSVAVLPETLVFLRDRADGADAHHAMYAALALAAALPGRPVPAASIVAGLAAEAVALPHSNLAPRDSVHVTDVLRDLDRRTGEAVCAALLTRPEEHLRAMAVQAAGDVLARRRAPELLSALRECVGTLENPAPALAILAAHARREEPRDADLMAPHLDGPSGELAMWGLAWSGDDRALPGLLDLLARRRTGLTWHGRRAERFGFWPSSPSLAELLTPCAPWAASLVASVSPYLRADATDGMRQSLLETLAAWAATQAAEVARLVPEVAALLDRDEWGRAAAVLGAIGPEAAQAVPDVERMFGSGGPRARVETAWAHFRMTGDPEPALRVLGPRLGDDHHVTRRLGDLGSHAAAYVPTLRLMAKASEIWTAFHAAHALIRITGDPDEGTHVLMRPLRELLEGRPLPLATAAARALDDVRELPGGYIITIRGVLADDRRHSHLGGVSAIREDLELRALLARRV</sequence>
<evidence type="ECO:0000313" key="1">
    <source>
        <dbReference type="EMBL" id="MFC4913910.1"/>
    </source>
</evidence>
<dbReference type="SUPFAM" id="SSF48371">
    <property type="entry name" value="ARM repeat"/>
    <property type="match status" value="1"/>
</dbReference>
<organism evidence="1 2">
    <name type="scientific">Actinomadura gamaensis</name>
    <dbReference type="NCBI Taxonomy" id="1763541"/>
    <lineage>
        <taxon>Bacteria</taxon>
        <taxon>Bacillati</taxon>
        <taxon>Actinomycetota</taxon>
        <taxon>Actinomycetes</taxon>
        <taxon>Streptosporangiales</taxon>
        <taxon>Thermomonosporaceae</taxon>
        <taxon>Actinomadura</taxon>
    </lineage>
</organism>
<comment type="caution">
    <text evidence="1">The sequence shown here is derived from an EMBL/GenBank/DDBJ whole genome shotgun (WGS) entry which is preliminary data.</text>
</comment>
<evidence type="ECO:0000313" key="2">
    <source>
        <dbReference type="Proteomes" id="UP001595872"/>
    </source>
</evidence>
<keyword evidence="2" id="KW-1185">Reference proteome</keyword>
<reference evidence="2" key="1">
    <citation type="journal article" date="2019" name="Int. J. Syst. Evol. Microbiol.">
        <title>The Global Catalogue of Microorganisms (GCM) 10K type strain sequencing project: providing services to taxonomists for standard genome sequencing and annotation.</title>
        <authorList>
            <consortium name="The Broad Institute Genomics Platform"/>
            <consortium name="The Broad Institute Genome Sequencing Center for Infectious Disease"/>
            <person name="Wu L."/>
            <person name="Ma J."/>
        </authorList>
    </citation>
    <scope>NUCLEOTIDE SEQUENCE [LARGE SCALE GENOMIC DNA]</scope>
    <source>
        <strain evidence="2">KLKA75</strain>
    </source>
</reference>
<dbReference type="InterPro" id="IPR016024">
    <property type="entry name" value="ARM-type_fold"/>
</dbReference>
<protein>
    <recommendedName>
        <fullName evidence="3">HEAT repeat domain-containing protein</fullName>
    </recommendedName>
</protein>